<accession>A0ABR6ZB01</accession>
<keyword evidence="2" id="KW-1185">Reference proteome</keyword>
<dbReference type="CDD" id="cd16913">
    <property type="entry name" value="YkuD_like"/>
    <property type="match status" value="1"/>
</dbReference>
<dbReference type="Proteomes" id="UP000646911">
    <property type="component" value="Unassembled WGS sequence"/>
</dbReference>
<name>A0ABR6ZB01_9BURK</name>
<reference evidence="1 2" key="1">
    <citation type="submission" date="2020-08" db="EMBL/GenBank/DDBJ databases">
        <title>Novel species isolated from subtropical streams in China.</title>
        <authorList>
            <person name="Lu H."/>
        </authorList>
    </citation>
    <scope>NUCLEOTIDE SEQUENCE [LARGE SCALE GENOMIC DNA]</scope>
    <source>
        <strain evidence="1 2">NL8W</strain>
    </source>
</reference>
<sequence length="278" mass="31004">MLSFPLKLTIAIWVAVAIVAPAQALESALSLKDIYTRTVEQQVQPPPEDLQNYIDQMVVTLNSNNISKLPTQYILLVDRNPKVQISILFWLDQEGQYQFIGASPVSTGRSLGFEHFETPVGVYAHSLANLDYRAEGSKNSKGVRGYGIKGRRVFDFGWQKAKKGWGDKIIADMRLQMHATDPGLLESRLGTVQSKGCVRIPGTLNFLLDRYSVLDADYLQAVSEGKKFWVLDKNREDNPWAGRYMVVVDSGKEQKPEWAAYTPPASAVPASRKVVKAS</sequence>
<comment type="caution">
    <text evidence="1">The sequence shown here is derived from an EMBL/GenBank/DDBJ whole genome shotgun (WGS) entry which is preliminary data.</text>
</comment>
<evidence type="ECO:0000313" key="2">
    <source>
        <dbReference type="Proteomes" id="UP000646911"/>
    </source>
</evidence>
<organism evidence="1 2">
    <name type="scientific">Undibacterium umbellatum</name>
    <dbReference type="NCBI Taxonomy" id="2762300"/>
    <lineage>
        <taxon>Bacteria</taxon>
        <taxon>Pseudomonadati</taxon>
        <taxon>Pseudomonadota</taxon>
        <taxon>Betaproteobacteria</taxon>
        <taxon>Burkholderiales</taxon>
        <taxon>Oxalobacteraceae</taxon>
        <taxon>Undibacterium</taxon>
    </lineage>
</organism>
<protein>
    <submittedName>
        <fullName evidence="1">Murein L,D-transpeptidase</fullName>
    </submittedName>
</protein>
<dbReference type="EMBL" id="JACOFX010000007">
    <property type="protein sequence ID" value="MBC3908915.1"/>
    <property type="molecule type" value="Genomic_DNA"/>
</dbReference>
<evidence type="ECO:0000313" key="1">
    <source>
        <dbReference type="EMBL" id="MBC3908915.1"/>
    </source>
</evidence>
<dbReference type="InterPro" id="IPR005490">
    <property type="entry name" value="LD_TPept_cat_dom"/>
</dbReference>
<dbReference type="RefSeq" id="WP_186954448.1">
    <property type="nucleotide sequence ID" value="NZ_JACOFX010000007.1"/>
</dbReference>
<proteinExistence type="predicted"/>
<gene>
    <name evidence="1" type="ORF">H8L47_15255</name>
</gene>